<keyword evidence="1" id="KW-0472">Membrane</keyword>
<dbReference type="Pfam" id="PF12706">
    <property type="entry name" value="Lactamase_B_2"/>
    <property type="match status" value="1"/>
</dbReference>
<sequence length="378" mass="43017">MRYKGFFKKAFKTMAVAVAVIFILGIIVFLYTMTPQFGQNPKGERLTRIIQSPNYRNGKFQNKHHTPQLTEGYGYTKVLYEYLFNNSTTIKPTESIPSIKTDIKAIPLTENVLIWFGHSSYYIQVDGIRILVDPVFSGNASPLPGGTKAFKGTDIYTASDFPEIDYLLISHDHYDHFDYKTLVALKPKIKSLVCGLGVGAHLERWGYSPKVIIEKDWDETVEPENGILIHVLPARHFSGRALSANNTLWASYLLQTKSRRIYIGGDSGYDDHFARIGKSFGPIDITILENGQYDTAWKYIHMQPEEVLKAFKELGAKKLFPVHSSKFALGNHAWNEPLERISLLAQSENVPLMTPVIGEVVELDNPRQIFKKWWKEVK</sequence>
<dbReference type="InterPro" id="IPR036866">
    <property type="entry name" value="RibonucZ/Hydroxyglut_hydro"/>
</dbReference>
<dbReference type="SUPFAM" id="SSF56281">
    <property type="entry name" value="Metallo-hydrolase/oxidoreductase"/>
    <property type="match status" value="1"/>
</dbReference>
<dbReference type="AlphaFoldDB" id="A0A1I1ZWG9"/>
<dbReference type="GO" id="GO:0070290">
    <property type="term" value="F:N-acylphosphatidylethanolamine-specific phospholipase D activity"/>
    <property type="evidence" value="ECO:0007669"/>
    <property type="project" value="InterPro"/>
</dbReference>
<dbReference type="Gene3D" id="3.60.15.10">
    <property type="entry name" value="Ribonuclease Z/Hydroxyacylglutathione hydrolase-like"/>
    <property type="match status" value="1"/>
</dbReference>
<name>A0A1I1ZWG9_9SPHI</name>
<dbReference type="STRING" id="34086.SAMN04488084_101474"/>
<feature type="domain" description="Metallo-beta-lactamase" evidence="2">
    <location>
        <begin position="129"/>
        <end position="323"/>
    </location>
</feature>
<dbReference type="InterPro" id="IPR024884">
    <property type="entry name" value="NAPE-PLD"/>
</dbReference>
<evidence type="ECO:0000259" key="2">
    <source>
        <dbReference type="Pfam" id="PF12706"/>
    </source>
</evidence>
<dbReference type="GO" id="GO:0008270">
    <property type="term" value="F:zinc ion binding"/>
    <property type="evidence" value="ECO:0007669"/>
    <property type="project" value="InterPro"/>
</dbReference>
<reference evidence="3 4" key="1">
    <citation type="submission" date="2016-10" db="EMBL/GenBank/DDBJ databases">
        <authorList>
            <person name="de Groot N.N."/>
        </authorList>
    </citation>
    <scope>NUCLEOTIDE SEQUENCE [LARGE SCALE GENOMIC DNA]</scope>
    <source>
        <strain evidence="3 4">ATCC 51969</strain>
    </source>
</reference>
<gene>
    <name evidence="3" type="ORF">SAMN03003324_00203</name>
</gene>
<dbReference type="PIRSF" id="PIRSF038896">
    <property type="entry name" value="NAPE-PLD"/>
    <property type="match status" value="1"/>
</dbReference>
<protein>
    <submittedName>
        <fullName evidence="3">L-ascorbate metabolism protein UlaG, beta-lactamase superfamily</fullName>
    </submittedName>
</protein>
<dbReference type="Proteomes" id="UP000183129">
    <property type="component" value="Unassembled WGS sequence"/>
</dbReference>
<keyword evidence="1" id="KW-0812">Transmembrane</keyword>
<dbReference type="EMBL" id="FONS01000001">
    <property type="protein sequence ID" value="SFE35976.1"/>
    <property type="molecule type" value="Genomic_DNA"/>
</dbReference>
<evidence type="ECO:0000313" key="3">
    <source>
        <dbReference type="EMBL" id="SFE35976.1"/>
    </source>
</evidence>
<evidence type="ECO:0000313" key="4">
    <source>
        <dbReference type="Proteomes" id="UP000183129"/>
    </source>
</evidence>
<organism evidence="3 4">
    <name type="scientific">Pedobacter antarcticus</name>
    <dbReference type="NCBI Taxonomy" id="34086"/>
    <lineage>
        <taxon>Bacteria</taxon>
        <taxon>Pseudomonadati</taxon>
        <taxon>Bacteroidota</taxon>
        <taxon>Sphingobacteriia</taxon>
        <taxon>Sphingobacteriales</taxon>
        <taxon>Sphingobacteriaceae</taxon>
        <taxon>Pedobacter</taxon>
    </lineage>
</organism>
<dbReference type="InterPro" id="IPR001279">
    <property type="entry name" value="Metallo-B-lactamas"/>
</dbReference>
<keyword evidence="1" id="KW-1133">Transmembrane helix</keyword>
<feature type="transmembrane region" description="Helical" evidence="1">
    <location>
        <begin position="12"/>
        <end position="33"/>
    </location>
</feature>
<accession>A0A1I1ZWG9</accession>
<dbReference type="PANTHER" id="PTHR15032:SF4">
    <property type="entry name" value="N-ACYL-PHOSPHATIDYLETHANOLAMINE-HYDROLYZING PHOSPHOLIPASE D"/>
    <property type="match status" value="1"/>
</dbReference>
<proteinExistence type="predicted"/>
<evidence type="ECO:0000256" key="1">
    <source>
        <dbReference type="SAM" id="Phobius"/>
    </source>
</evidence>
<dbReference type="GO" id="GO:0005737">
    <property type="term" value="C:cytoplasm"/>
    <property type="evidence" value="ECO:0007669"/>
    <property type="project" value="TreeGrafter"/>
</dbReference>
<dbReference type="PANTHER" id="PTHR15032">
    <property type="entry name" value="N-ACYL-PHOSPHATIDYLETHANOLAMINE-HYDROLYZING PHOSPHOLIPASE D"/>
    <property type="match status" value="1"/>
</dbReference>